<dbReference type="PANTHER" id="PTHR36193:SF23">
    <property type="entry name" value="PHISTB DOMAIN-CONTAINING RESA-LIKE PROTEIN 1"/>
    <property type="match status" value="1"/>
</dbReference>
<name>A0A1D3JGX1_PLAOA</name>
<dbReference type="EMBL" id="FLRI01000628">
    <property type="protein sequence ID" value="SBT85121.1"/>
    <property type="molecule type" value="Genomic_DNA"/>
</dbReference>
<sequence length="373" mass="43971">MVAKLGVGTSLKVSPRNSLVAHKGNLKNYGTPEERKGKNLNYKDRYVSRKSVTPKRLKPCIDAYPRVLAEIEDLRESAKIARLALRNEETDYLKKYKEQFYERLKKSEMEGEKKPLISCVKKADMVSTAKKKMQFDVPLEKIQKDEQKEKVKLKKKKNHLRNEKNKIMTTEELKKKHDEKLYEKISKEKVRELLDFAESSNYVSVGKYKSNVFTEDDDAELPYGCTAKEVCDKDTELDLDIHLANLKGLVDVKNMFIIWNKAHNIERKKYVDMYDSLYNMCEQLQQEYRVPDEIKQKEWNIISTYLMNELLEKDHKDSIDFQELVKKGPCNRINFKEYIESKRNSWTLLTSMMMDSWKDILIEKIKSHGTKKL</sequence>
<dbReference type="Pfam" id="PF09687">
    <property type="entry name" value="PRESAN"/>
    <property type="match status" value="1"/>
</dbReference>
<dbReference type="PANTHER" id="PTHR36193">
    <property type="entry name" value="PHISTB DOMAIN-CONTAINING RESA-LIKE PROTEIN 1"/>
    <property type="match status" value="1"/>
</dbReference>
<dbReference type="Gene3D" id="6.10.280.180">
    <property type="entry name" value="Plasmodium RESA, N-terminal helical domain"/>
    <property type="match status" value="1"/>
</dbReference>
<dbReference type="VEuPathDB" id="PlasmoDB:POWCR01_000100800"/>
<dbReference type="AlphaFoldDB" id="A0A1D3JGX1"/>
<keyword evidence="1" id="KW-0175">Coiled coil</keyword>
<evidence type="ECO:0000259" key="2">
    <source>
        <dbReference type="Pfam" id="PF09687"/>
    </source>
</evidence>
<feature type="coiled-coil region" evidence="1">
    <location>
        <begin position="143"/>
        <end position="180"/>
    </location>
</feature>
<accession>A0A1D3JGX1</accession>
<feature type="domain" description="Plasmodium RESA N-terminal" evidence="2">
    <location>
        <begin position="234"/>
        <end position="357"/>
    </location>
</feature>
<dbReference type="InterPro" id="IPR006526">
    <property type="entry name" value="Export_prot_PHISTa/b/c"/>
</dbReference>
<evidence type="ECO:0000256" key="1">
    <source>
        <dbReference type="SAM" id="Coils"/>
    </source>
</evidence>
<organism evidence="3 4">
    <name type="scientific">Plasmodium ovale</name>
    <name type="common">malaria parasite P. ovale</name>
    <dbReference type="NCBI Taxonomy" id="36330"/>
    <lineage>
        <taxon>Eukaryota</taxon>
        <taxon>Sar</taxon>
        <taxon>Alveolata</taxon>
        <taxon>Apicomplexa</taxon>
        <taxon>Aconoidasida</taxon>
        <taxon>Haemosporida</taxon>
        <taxon>Plasmodiidae</taxon>
        <taxon>Plasmodium</taxon>
        <taxon>Plasmodium (Plasmodium)</taxon>
    </lineage>
</organism>
<reference evidence="3 4" key="1">
    <citation type="submission" date="2016-06" db="EMBL/GenBank/DDBJ databases">
        <authorList>
            <consortium name="Pathogen Informatics"/>
        </authorList>
    </citation>
    <scope>NUCLEOTIDE SEQUENCE [LARGE SCALE GENOMIC DNA]</scope>
    <source>
        <strain evidence="3">PocGH01</strain>
    </source>
</reference>
<protein>
    <recommendedName>
        <fullName evidence="2">Plasmodium RESA N-terminal domain-containing protein</fullName>
    </recommendedName>
</protein>
<evidence type="ECO:0000313" key="4">
    <source>
        <dbReference type="Proteomes" id="UP000242942"/>
    </source>
</evidence>
<dbReference type="Proteomes" id="UP000242942">
    <property type="component" value="Unassembled WGS sequence"/>
</dbReference>
<dbReference type="VEuPathDB" id="PlasmoDB:PocGH01_00068200"/>
<keyword evidence="4" id="KW-1185">Reference proteome</keyword>
<dbReference type="OrthoDB" id="384462at2759"/>
<evidence type="ECO:0000313" key="3">
    <source>
        <dbReference type="EMBL" id="SBT85121.1"/>
    </source>
</evidence>
<proteinExistence type="predicted"/>
<dbReference type="InterPro" id="IPR044885">
    <property type="entry name" value="PRESA_N_sf"/>
</dbReference>
<dbReference type="NCBIfam" id="TIGR01639">
    <property type="entry name" value="P_fal_TIGR01639"/>
    <property type="match status" value="1"/>
</dbReference>
<gene>
    <name evidence="3" type="primary">PocGH01_00068200</name>
    <name evidence="3" type="ORF">POCGH01_00068200</name>
</gene>
<dbReference type="InterPro" id="IPR019111">
    <property type="entry name" value="PRESA_N"/>
</dbReference>